<dbReference type="PANTHER" id="PTHR23511">
    <property type="entry name" value="SYNAPTIC VESICLE GLYCOPROTEIN 2"/>
    <property type="match status" value="1"/>
</dbReference>
<sequence>MSDIDDVFAELGFGKMQFIILFCCLVLQIWITNEQLGIGVVLAGASCELEIHDKRLAWLMAGNFTAQMLSCLLWGQMSDVYGRRKVILTTAIGSNALSILSAFMPEYWGFFVLRVLSGFFLSASVVCCLTYLSEFTKVSLRPRVLTIMSYAIGLSLIYVPSLAGAVLPLEIKPSGWRILLLCNQLPGVIGIIILIFLPESPKYYLSVGEQEKAMKVMERVCRMNKGKNVTLESLGVNSLTQPRLRHMSRPFGPCHDIKTLMTKYVKIMCIFIYVFFALSGLSFSLPIWMLRIRVLTSHITEHLTVCDHLQGKTTSPSHGCYLNYEEMEDPIIHGFVVLILFIVTSLLLICLNRRTIILLYVAIAILGCVTLNFMKHPTLILISFFAIIDPPTCSIRLTSSLLIDLVPTHLRGKAFALTTMMGRCGVLMTSLYVGYTLSHLCYVTFNIFILVLIVCGILMYWLPAEYRRDSFTA</sequence>
<feature type="domain" description="Major facilitator superfamily (MFS) profile" evidence="8">
    <location>
        <begin position="1"/>
        <end position="467"/>
    </location>
</feature>
<evidence type="ECO:0000256" key="7">
    <source>
        <dbReference type="SAM" id="Phobius"/>
    </source>
</evidence>
<comment type="similarity">
    <text evidence="2">Belongs to the major facilitator superfamily.</text>
</comment>
<keyword evidence="6 7" id="KW-0472">Membrane</keyword>
<feature type="transmembrane region" description="Helical" evidence="7">
    <location>
        <begin position="56"/>
        <end position="74"/>
    </location>
</feature>
<dbReference type="AlphaFoldDB" id="A0AB39ZEP9"/>
<feature type="transmembrane region" description="Helical" evidence="7">
    <location>
        <begin position="415"/>
        <end position="437"/>
    </location>
</feature>
<keyword evidence="4 7" id="KW-0812">Transmembrane</keyword>
<dbReference type="PROSITE" id="PS50850">
    <property type="entry name" value="MFS"/>
    <property type="match status" value="1"/>
</dbReference>
<evidence type="ECO:0000256" key="5">
    <source>
        <dbReference type="ARBA" id="ARBA00022989"/>
    </source>
</evidence>
<evidence type="ECO:0000313" key="9">
    <source>
        <dbReference type="Proteomes" id="UP001652628"/>
    </source>
</evidence>
<evidence type="ECO:0000256" key="1">
    <source>
        <dbReference type="ARBA" id="ARBA00004141"/>
    </source>
</evidence>
<feature type="transmembrane region" description="Helical" evidence="7">
    <location>
        <begin position="357"/>
        <end position="374"/>
    </location>
</feature>
<dbReference type="PANTHER" id="PTHR23511:SF37">
    <property type="entry name" value="MAJOR FACILITATOR SUPERFAMILY (MFS) PROFILE DOMAIN-CONTAINING PROTEIN-RELATED"/>
    <property type="match status" value="1"/>
</dbReference>
<evidence type="ECO:0000256" key="3">
    <source>
        <dbReference type="ARBA" id="ARBA00022448"/>
    </source>
</evidence>
<feature type="transmembrane region" description="Helical" evidence="7">
    <location>
        <begin position="331"/>
        <end position="350"/>
    </location>
</feature>
<gene>
    <name evidence="10" type="primary">LOC108012966</name>
</gene>
<evidence type="ECO:0000313" key="10">
    <source>
        <dbReference type="RefSeq" id="XP_016934013.2"/>
    </source>
</evidence>
<name>A0AB39ZEP9_DROSZ</name>
<evidence type="ECO:0000256" key="6">
    <source>
        <dbReference type="ARBA" id="ARBA00023136"/>
    </source>
</evidence>
<keyword evidence="9" id="KW-1185">Reference proteome</keyword>
<dbReference type="RefSeq" id="XP_016934013.2">
    <property type="nucleotide sequence ID" value="XM_017078524.4"/>
</dbReference>
<dbReference type="GeneID" id="108012966"/>
<dbReference type="InterPro" id="IPR020846">
    <property type="entry name" value="MFS_dom"/>
</dbReference>
<keyword evidence="5 7" id="KW-1133">Transmembrane helix</keyword>
<proteinExistence type="inferred from homology"/>
<keyword evidence="3" id="KW-0813">Transport</keyword>
<feature type="transmembrane region" description="Helical" evidence="7">
    <location>
        <begin position="443"/>
        <end position="462"/>
    </location>
</feature>
<dbReference type="Proteomes" id="UP001652628">
    <property type="component" value="Chromosome 3"/>
</dbReference>
<comment type="subcellular location">
    <subcellularLocation>
        <location evidence="1">Membrane</location>
        <topology evidence="1">Multi-pass membrane protein</topology>
    </subcellularLocation>
</comment>
<feature type="transmembrane region" description="Helical" evidence="7">
    <location>
        <begin position="12"/>
        <end position="31"/>
    </location>
</feature>
<protein>
    <submittedName>
        <fullName evidence="10">Synaptic vesicle 2-related protein isoform X1</fullName>
    </submittedName>
</protein>
<evidence type="ECO:0000256" key="4">
    <source>
        <dbReference type="ARBA" id="ARBA00022692"/>
    </source>
</evidence>
<dbReference type="InterPro" id="IPR005828">
    <property type="entry name" value="MFS_sugar_transport-like"/>
</dbReference>
<feature type="transmembrane region" description="Helical" evidence="7">
    <location>
        <begin position="86"/>
        <end position="104"/>
    </location>
</feature>
<feature type="transmembrane region" description="Helical" evidence="7">
    <location>
        <begin position="110"/>
        <end position="132"/>
    </location>
</feature>
<feature type="transmembrane region" description="Helical" evidence="7">
    <location>
        <begin position="144"/>
        <end position="166"/>
    </location>
</feature>
<evidence type="ECO:0000256" key="2">
    <source>
        <dbReference type="ARBA" id="ARBA00008335"/>
    </source>
</evidence>
<dbReference type="GO" id="GO:0016020">
    <property type="term" value="C:membrane"/>
    <property type="evidence" value="ECO:0007669"/>
    <property type="project" value="UniProtKB-SubCell"/>
</dbReference>
<dbReference type="SUPFAM" id="SSF103473">
    <property type="entry name" value="MFS general substrate transporter"/>
    <property type="match status" value="1"/>
</dbReference>
<dbReference type="InterPro" id="IPR036259">
    <property type="entry name" value="MFS_trans_sf"/>
</dbReference>
<feature type="transmembrane region" description="Helical" evidence="7">
    <location>
        <begin position="267"/>
        <end position="288"/>
    </location>
</feature>
<reference evidence="10" key="1">
    <citation type="submission" date="2025-08" db="UniProtKB">
        <authorList>
            <consortium name="RefSeq"/>
        </authorList>
    </citation>
    <scope>IDENTIFICATION</scope>
</reference>
<dbReference type="Pfam" id="PF00083">
    <property type="entry name" value="Sugar_tr"/>
    <property type="match status" value="1"/>
</dbReference>
<dbReference type="Gene3D" id="1.20.1250.20">
    <property type="entry name" value="MFS general substrate transporter like domains"/>
    <property type="match status" value="1"/>
</dbReference>
<evidence type="ECO:0000259" key="8">
    <source>
        <dbReference type="PROSITE" id="PS50850"/>
    </source>
</evidence>
<feature type="transmembrane region" description="Helical" evidence="7">
    <location>
        <begin position="178"/>
        <end position="197"/>
    </location>
</feature>
<dbReference type="GO" id="GO:0022857">
    <property type="term" value="F:transmembrane transporter activity"/>
    <property type="evidence" value="ECO:0007669"/>
    <property type="project" value="InterPro"/>
</dbReference>
<organism evidence="9 10">
    <name type="scientific">Drosophila suzukii</name>
    <name type="common">Spotted-wing drosophila fruit fly</name>
    <dbReference type="NCBI Taxonomy" id="28584"/>
    <lineage>
        <taxon>Eukaryota</taxon>
        <taxon>Metazoa</taxon>
        <taxon>Ecdysozoa</taxon>
        <taxon>Arthropoda</taxon>
        <taxon>Hexapoda</taxon>
        <taxon>Insecta</taxon>
        <taxon>Pterygota</taxon>
        <taxon>Neoptera</taxon>
        <taxon>Endopterygota</taxon>
        <taxon>Diptera</taxon>
        <taxon>Brachycera</taxon>
        <taxon>Muscomorpha</taxon>
        <taxon>Ephydroidea</taxon>
        <taxon>Drosophilidae</taxon>
        <taxon>Drosophila</taxon>
        <taxon>Sophophora</taxon>
    </lineage>
</organism>
<accession>A0AB39ZEP9</accession>